<dbReference type="Proteomes" id="UP000196386">
    <property type="component" value="Unassembled WGS sequence"/>
</dbReference>
<sequence>MYNFRTIAMLFVAFIVVIIIWTKRNRRKMDFSYNTERVNSGFNGENINPAAYSQTGVDEVWLSKHVSDLLTRIVQYTFAHKVALLEDEVDSELIYSLADSVRKLNPELNVTVGSVDISEYNVESSQTASTVLVTAECDVSLTLSLGERRLGIMNYNTPHRSEFKLCFARKLNELGSSYKLVDFFITG</sequence>
<reference evidence="3" key="1">
    <citation type="submission" date="2017-04" db="EMBL/GenBank/DDBJ databases">
        <title>Function of individual gut microbiota members based on whole genome sequencing of pure cultures obtained from chicken caecum.</title>
        <authorList>
            <person name="Medvecky M."/>
            <person name="Cejkova D."/>
            <person name="Polansky O."/>
            <person name="Karasova D."/>
            <person name="Kubasova T."/>
            <person name="Cizek A."/>
            <person name="Rychlik I."/>
        </authorList>
    </citation>
    <scope>NUCLEOTIDE SEQUENCE [LARGE SCALE GENOMIC DNA]</scope>
    <source>
        <strain evidence="3">An175</strain>
    </source>
</reference>
<feature type="transmembrane region" description="Helical" evidence="1">
    <location>
        <begin position="6"/>
        <end position="22"/>
    </location>
</feature>
<comment type="caution">
    <text evidence="2">The sequence shown here is derived from an EMBL/GenBank/DDBJ whole genome shotgun (WGS) entry which is preliminary data.</text>
</comment>
<accession>A0A1Y4N6D0</accession>
<organism evidence="2 3">
    <name type="scientific">Anaerotruncus colihominis</name>
    <dbReference type="NCBI Taxonomy" id="169435"/>
    <lineage>
        <taxon>Bacteria</taxon>
        <taxon>Bacillati</taxon>
        <taxon>Bacillota</taxon>
        <taxon>Clostridia</taxon>
        <taxon>Eubacteriales</taxon>
        <taxon>Oscillospiraceae</taxon>
        <taxon>Anaerotruncus</taxon>
    </lineage>
</organism>
<protein>
    <submittedName>
        <fullName evidence="2">Uncharacterized protein</fullName>
    </submittedName>
</protein>
<keyword evidence="1" id="KW-1133">Transmembrane helix</keyword>
<evidence type="ECO:0000256" key="1">
    <source>
        <dbReference type="SAM" id="Phobius"/>
    </source>
</evidence>
<evidence type="ECO:0000313" key="3">
    <source>
        <dbReference type="Proteomes" id="UP000196386"/>
    </source>
</evidence>
<keyword evidence="1" id="KW-0472">Membrane</keyword>
<dbReference type="EMBL" id="NFKP01000003">
    <property type="protein sequence ID" value="OUP70615.1"/>
    <property type="molecule type" value="Genomic_DNA"/>
</dbReference>
<dbReference type="AlphaFoldDB" id="A0A1Y4N6D0"/>
<keyword evidence="1" id="KW-0812">Transmembrane</keyword>
<gene>
    <name evidence="2" type="ORF">B5F11_04015</name>
</gene>
<proteinExistence type="predicted"/>
<evidence type="ECO:0000313" key="2">
    <source>
        <dbReference type="EMBL" id="OUP70615.1"/>
    </source>
</evidence>
<name>A0A1Y4N6D0_9FIRM</name>